<keyword evidence="11" id="KW-1185">Reference proteome</keyword>
<reference evidence="10 11" key="1">
    <citation type="submission" date="2022-04" db="EMBL/GenBank/DDBJ databases">
        <title>Genome sequence of C. roseum typestrain.</title>
        <authorList>
            <person name="Poehlein A."/>
            <person name="Schoch T."/>
            <person name="Duerre P."/>
            <person name="Daniel R."/>
        </authorList>
    </citation>
    <scope>NUCLEOTIDE SEQUENCE [LARGE SCALE GENOMIC DNA]</scope>
    <source>
        <strain evidence="10 11">DSM 7320</strain>
    </source>
</reference>
<dbReference type="GO" id="GO:0009425">
    <property type="term" value="C:bacterial-type flagellum basal body"/>
    <property type="evidence" value="ECO:0007669"/>
    <property type="project" value="UniProtKB-SubCell"/>
</dbReference>
<dbReference type="GO" id="GO:0044780">
    <property type="term" value="P:bacterial-type flagellum assembly"/>
    <property type="evidence" value="ECO:0007669"/>
    <property type="project" value="InterPro"/>
</dbReference>
<dbReference type="Pfam" id="PF01313">
    <property type="entry name" value="Bac_export_3"/>
    <property type="match status" value="1"/>
</dbReference>
<keyword evidence="7 9" id="KW-0472">Membrane</keyword>
<evidence type="ECO:0000256" key="6">
    <source>
        <dbReference type="ARBA" id="ARBA00022989"/>
    </source>
</evidence>
<proteinExistence type="inferred from homology"/>
<protein>
    <recommendedName>
        <fullName evidence="3 9">Flagellar biosynthetic protein FliQ</fullName>
    </recommendedName>
</protein>
<sequence length="89" mass="9698">MSENMIITIMKDAITTGLLVAAPMLIVSIIIGLIISIFQATTQIQEQTLTFLPKLLAVAVVGFAAGSWMLHMMMGLTSRMFDIIANITR</sequence>
<gene>
    <name evidence="9" type="primary">fliQ</name>
    <name evidence="10" type="ORF">CROST_020960</name>
</gene>
<evidence type="ECO:0000256" key="2">
    <source>
        <dbReference type="ARBA" id="ARBA00006156"/>
    </source>
</evidence>
<name>A0A1S8MDG4_9CLOT</name>
<comment type="function">
    <text evidence="9">Role in flagellar biosynthesis.</text>
</comment>
<evidence type="ECO:0000256" key="7">
    <source>
        <dbReference type="ARBA" id="ARBA00023136"/>
    </source>
</evidence>
<keyword evidence="6 9" id="KW-1133">Transmembrane helix</keyword>
<evidence type="ECO:0000313" key="11">
    <source>
        <dbReference type="Proteomes" id="UP000190951"/>
    </source>
</evidence>
<evidence type="ECO:0000256" key="5">
    <source>
        <dbReference type="ARBA" id="ARBA00022692"/>
    </source>
</evidence>
<comment type="similarity">
    <text evidence="2 9">Belongs to the FliQ/MopD/SpaQ family.</text>
</comment>
<comment type="subcellular location">
    <subcellularLocation>
        <location evidence="1 9">Cell membrane</location>
        <topology evidence="1">Multi-pass membrane protein</topology>
    </subcellularLocation>
    <subcellularLocation>
        <location evidence="9">Bacterial flagellum basal body</location>
    </subcellularLocation>
</comment>
<dbReference type="STRING" id="84029.CROST_36980"/>
<dbReference type="NCBIfam" id="TIGR01402">
    <property type="entry name" value="fliQ"/>
    <property type="match status" value="1"/>
</dbReference>
<evidence type="ECO:0000256" key="9">
    <source>
        <dbReference type="RuleBase" id="RU364090"/>
    </source>
</evidence>
<organism evidence="10 11">
    <name type="scientific">Clostridium felsineum</name>
    <dbReference type="NCBI Taxonomy" id="36839"/>
    <lineage>
        <taxon>Bacteria</taxon>
        <taxon>Bacillati</taxon>
        <taxon>Bacillota</taxon>
        <taxon>Clostridia</taxon>
        <taxon>Eubacteriales</taxon>
        <taxon>Clostridiaceae</taxon>
        <taxon>Clostridium</taxon>
    </lineage>
</organism>
<dbReference type="RefSeq" id="WP_077832703.1">
    <property type="nucleotide sequence ID" value="NZ_CP096983.1"/>
</dbReference>
<dbReference type="GO" id="GO:0009306">
    <property type="term" value="P:protein secretion"/>
    <property type="evidence" value="ECO:0007669"/>
    <property type="project" value="InterPro"/>
</dbReference>
<evidence type="ECO:0000313" key="10">
    <source>
        <dbReference type="EMBL" id="URZ11379.1"/>
    </source>
</evidence>
<dbReference type="AlphaFoldDB" id="A0A1S8MDG4"/>
<dbReference type="PANTHER" id="PTHR34040:SF2">
    <property type="entry name" value="FLAGELLAR BIOSYNTHETIC PROTEIN FLIQ"/>
    <property type="match status" value="1"/>
</dbReference>
<dbReference type="InterPro" id="IPR002191">
    <property type="entry name" value="Bac_export_3"/>
</dbReference>
<dbReference type="Proteomes" id="UP000190951">
    <property type="component" value="Chromosome"/>
</dbReference>
<keyword evidence="4 9" id="KW-1003">Cell membrane</keyword>
<feature type="transmembrane region" description="Helical" evidence="9">
    <location>
        <begin position="51"/>
        <end position="70"/>
    </location>
</feature>
<evidence type="ECO:0000256" key="4">
    <source>
        <dbReference type="ARBA" id="ARBA00022475"/>
    </source>
</evidence>
<dbReference type="PANTHER" id="PTHR34040">
    <property type="entry name" value="FLAGELLAR BIOSYNTHETIC PROTEIN FLIQ"/>
    <property type="match status" value="1"/>
</dbReference>
<dbReference type="GO" id="GO:0005886">
    <property type="term" value="C:plasma membrane"/>
    <property type="evidence" value="ECO:0007669"/>
    <property type="project" value="UniProtKB-SubCell"/>
</dbReference>
<evidence type="ECO:0000256" key="8">
    <source>
        <dbReference type="ARBA" id="ARBA00023143"/>
    </source>
</evidence>
<evidence type="ECO:0000256" key="3">
    <source>
        <dbReference type="ARBA" id="ARBA00021718"/>
    </source>
</evidence>
<dbReference type="KEGG" id="crw:CROST_020960"/>
<evidence type="ECO:0000256" key="1">
    <source>
        <dbReference type="ARBA" id="ARBA00004651"/>
    </source>
</evidence>
<dbReference type="PIRSF" id="PIRSF004669">
    <property type="entry name" value="FliQ"/>
    <property type="match status" value="1"/>
</dbReference>
<dbReference type="PRINTS" id="PR00952">
    <property type="entry name" value="TYPE3IMQPROT"/>
</dbReference>
<feature type="transmembrane region" description="Helical" evidence="9">
    <location>
        <begin position="12"/>
        <end position="39"/>
    </location>
</feature>
<accession>A0A1S8MDG4</accession>
<dbReference type="InterPro" id="IPR006305">
    <property type="entry name" value="FliQ"/>
</dbReference>
<keyword evidence="5 9" id="KW-0812">Transmembrane</keyword>
<dbReference type="EMBL" id="CP096983">
    <property type="protein sequence ID" value="URZ11379.1"/>
    <property type="molecule type" value="Genomic_DNA"/>
</dbReference>
<keyword evidence="8 9" id="KW-0975">Bacterial flagellum</keyword>